<dbReference type="RefSeq" id="WP_012002927.1">
    <property type="nucleotide sequence ID" value="NC_009828.1"/>
</dbReference>
<dbReference type="PANTHER" id="PTHR10357:SF179">
    <property type="entry name" value="NEUTRAL AND BASIC AMINO ACID TRANSPORT PROTEIN RBAT"/>
    <property type="match status" value="1"/>
</dbReference>
<dbReference type="SUPFAM" id="SSF51445">
    <property type="entry name" value="(Trans)glycosidases"/>
    <property type="match status" value="1"/>
</dbReference>
<accession>A8F5L2</accession>
<name>A8F5L2_PSELT</name>
<evidence type="ECO:0000313" key="2">
    <source>
        <dbReference type="Proteomes" id="UP000002016"/>
    </source>
</evidence>
<dbReference type="GO" id="GO:0009313">
    <property type="term" value="P:oligosaccharide catabolic process"/>
    <property type="evidence" value="ECO:0007669"/>
    <property type="project" value="TreeGrafter"/>
</dbReference>
<dbReference type="GO" id="GO:0004556">
    <property type="term" value="F:alpha-amylase activity"/>
    <property type="evidence" value="ECO:0007669"/>
    <property type="project" value="TreeGrafter"/>
</dbReference>
<dbReference type="AlphaFoldDB" id="A8F5L2"/>
<sequence>MIEKISIRPGKSDYCIPKIWLLKDYDGEVKIESGKAFVEPSQYFHSVIQWILEKKESGVDYTKSVSLQKGVTDRSWIKSAIVYSCLPRCTAAYNHKGFGRFEVDDIFGYRESGTFLKMIALLPHFYRLGVNTLYLLPITESSNLFRKGEIGSPYSVKDFLRIDPLYHDPLLDGWDVEDEFLAFVEACHILGIRVLMDFIPRTAARDCNLILNHPEWFYWIKVDELVNYLPPVIPELGFCQPTKEIMQKLYDRPEIRNHLKKFCFDPKTTDPEKWDKLRREITDQSLIPAIIRHFGMITAPGFSDWINDPQPTWDDVTFLRLYMDHPFIASGKVGSDHPPYVLFDVIKSSNFPGKVPNLELWNYIASIIPHFQKKYGIDGIRLDMGHALPDQLQQSIIKNARDYDPSFVFIAEELEMHRSKEARESGYDAIIGNSWWMLPRIPDKTYEFIQSESLRVELPYIAAAETPDTPRIFSRDNGKYRFLIPFLCCFAPNGIFMINSGQEIEETQPMNLGLDNNACGRFTLACEDEFQGKLAFFDHYVLHWKDSEIVGFLSELSKLRNMFSDLILHGVYRPVYLSWQDGKTANISYWNEHNGVIVIANLDANERTMEIDLEKTCNAGLVTKIRSWRYGEWFEENADKIIRCSLKGYDFALYEVSYNLVVKT</sequence>
<dbReference type="InterPro" id="IPR017853">
    <property type="entry name" value="GH"/>
</dbReference>
<dbReference type="STRING" id="416591.Tlet_0880"/>
<dbReference type="Proteomes" id="UP000002016">
    <property type="component" value="Chromosome"/>
</dbReference>
<dbReference type="EMBL" id="CP000812">
    <property type="protein sequence ID" value="ABV33446.1"/>
    <property type="molecule type" value="Genomic_DNA"/>
</dbReference>
<keyword evidence="1" id="KW-0808">Transferase</keyword>
<proteinExistence type="predicted"/>
<protein>
    <submittedName>
        <fullName evidence="1">Maltodextrin glycosyltransferase</fullName>
    </submittedName>
</protein>
<gene>
    <name evidence="1" type="ordered locus">Tlet_0880</name>
</gene>
<dbReference type="GO" id="GO:0016740">
    <property type="term" value="F:transferase activity"/>
    <property type="evidence" value="ECO:0007669"/>
    <property type="project" value="UniProtKB-KW"/>
</dbReference>
<dbReference type="HOGENOM" id="CLU_399419_0_0_0"/>
<evidence type="ECO:0000313" key="1">
    <source>
        <dbReference type="EMBL" id="ABV33446.1"/>
    </source>
</evidence>
<dbReference type="eggNOG" id="COG0366">
    <property type="taxonomic scope" value="Bacteria"/>
</dbReference>
<dbReference type="Gene3D" id="3.20.20.80">
    <property type="entry name" value="Glycosidases"/>
    <property type="match status" value="1"/>
</dbReference>
<dbReference type="CAZy" id="GH13">
    <property type="family name" value="Glycoside Hydrolase Family 13"/>
</dbReference>
<reference evidence="1 2" key="1">
    <citation type="submission" date="2007-08" db="EMBL/GenBank/DDBJ databases">
        <title>Complete sequence of Thermotoga lettingae TMO.</title>
        <authorList>
            <consortium name="US DOE Joint Genome Institute"/>
            <person name="Copeland A."/>
            <person name="Lucas S."/>
            <person name="Lapidus A."/>
            <person name="Barry K."/>
            <person name="Glavina del Rio T."/>
            <person name="Dalin E."/>
            <person name="Tice H."/>
            <person name="Pitluck S."/>
            <person name="Foster B."/>
            <person name="Bruce D."/>
            <person name="Schmutz J."/>
            <person name="Larimer F."/>
            <person name="Land M."/>
            <person name="Hauser L."/>
            <person name="Kyrpides N."/>
            <person name="Mikhailova N."/>
            <person name="Nelson K."/>
            <person name="Gogarten J.P."/>
            <person name="Noll K."/>
            <person name="Richardson P."/>
        </authorList>
    </citation>
    <scope>NUCLEOTIDE SEQUENCE [LARGE SCALE GENOMIC DNA]</scope>
    <source>
        <strain evidence="2">ATCC BAA-301 / DSM 14385 / NBRC 107922 / TMO</strain>
    </source>
</reference>
<dbReference type="PANTHER" id="PTHR10357">
    <property type="entry name" value="ALPHA-AMYLASE FAMILY MEMBER"/>
    <property type="match status" value="1"/>
</dbReference>
<reference evidence="1 2" key="2">
    <citation type="journal article" date="2009" name="Proc. Natl. Acad. Sci. U.S.A.">
        <title>On the chimeric nature, thermophilic origin, and phylogenetic placement of the Thermotogales.</title>
        <authorList>
            <person name="Zhaxybayeva O."/>
            <person name="Swithers K.S."/>
            <person name="Lapierre P."/>
            <person name="Fournier G.P."/>
            <person name="Bickhart D.M."/>
            <person name="DeBoy R.T."/>
            <person name="Nelson K.E."/>
            <person name="Nesbo C.L."/>
            <person name="Doolittle W.F."/>
            <person name="Gogarten J.P."/>
            <person name="Noll K.M."/>
        </authorList>
    </citation>
    <scope>NUCLEOTIDE SEQUENCE [LARGE SCALE GENOMIC DNA]</scope>
    <source>
        <strain evidence="2">ATCC BAA-301 / DSM 14385 / NBRC 107922 / TMO</strain>
    </source>
</reference>
<dbReference type="KEGG" id="tle:Tlet_0880"/>
<dbReference type="OrthoDB" id="9805159at2"/>
<dbReference type="CDD" id="cd11335">
    <property type="entry name" value="AmyAc_MTase_N"/>
    <property type="match status" value="1"/>
</dbReference>
<keyword evidence="2" id="KW-1185">Reference proteome</keyword>
<organism evidence="1 2">
    <name type="scientific">Pseudothermotoga lettingae (strain ATCC BAA-301 / DSM 14385 / NBRC 107922 / TMO)</name>
    <name type="common">Thermotoga lettingae</name>
    <dbReference type="NCBI Taxonomy" id="416591"/>
    <lineage>
        <taxon>Bacteria</taxon>
        <taxon>Thermotogati</taxon>
        <taxon>Thermotogota</taxon>
        <taxon>Thermotogae</taxon>
        <taxon>Thermotogales</taxon>
        <taxon>Thermotogaceae</taxon>
        <taxon>Pseudothermotoga</taxon>
    </lineage>
</organism>